<reference evidence="3" key="1">
    <citation type="journal article" date="2015" name="Nature">
        <title>Complex archaea that bridge the gap between prokaryotes and eukaryotes.</title>
        <authorList>
            <person name="Spang A."/>
            <person name="Saw J.H."/>
            <person name="Jorgensen S.L."/>
            <person name="Zaremba-Niedzwiedzka K."/>
            <person name="Martijn J."/>
            <person name="Lind A.E."/>
            <person name="van Eijk R."/>
            <person name="Schleper C."/>
            <person name="Guy L."/>
            <person name="Ettema T.J."/>
        </authorList>
    </citation>
    <scope>NUCLEOTIDE SEQUENCE</scope>
</reference>
<proteinExistence type="predicted"/>
<comment type="caution">
    <text evidence="3">The sequence shown here is derived from an EMBL/GenBank/DDBJ whole genome shotgun (WGS) entry which is preliminary data.</text>
</comment>
<organism evidence="3">
    <name type="scientific">marine sediment metagenome</name>
    <dbReference type="NCBI Taxonomy" id="412755"/>
    <lineage>
        <taxon>unclassified sequences</taxon>
        <taxon>metagenomes</taxon>
        <taxon>ecological metagenomes</taxon>
    </lineage>
</organism>
<dbReference type="EMBL" id="LAZR01000195">
    <property type="protein sequence ID" value="KKN82781.1"/>
    <property type="molecule type" value="Genomic_DNA"/>
</dbReference>
<evidence type="ECO:0000256" key="1">
    <source>
        <dbReference type="ARBA" id="ARBA00022612"/>
    </source>
</evidence>
<evidence type="ECO:0000313" key="3">
    <source>
        <dbReference type="EMBL" id="KKN82781.1"/>
    </source>
</evidence>
<dbReference type="PANTHER" id="PTHR37813">
    <property type="entry name" value="FELS-2 PROPHAGE PROTEIN"/>
    <property type="match status" value="1"/>
</dbReference>
<gene>
    <name evidence="3" type="ORF">LCGC14_0306050</name>
</gene>
<keyword evidence="1" id="KW-1188">Viral release from host cell</keyword>
<dbReference type="AlphaFoldDB" id="A0A0F9WAP7"/>
<dbReference type="PANTHER" id="PTHR37813:SF1">
    <property type="entry name" value="FELS-2 PROPHAGE PROTEIN"/>
    <property type="match status" value="1"/>
</dbReference>
<sequence length="686" mass="73589">MVTRKLMIEVILGTRKATAGVGRLGGALRLLGSSLRAVFRTAVVFAFFMAIRAVTQAVSKFVQDIKSLTGEMVKLNLAGKLTAAVMSKGGALFKSAFKGATDAARALSIQAQFTMEKVQSGLYTAAIAGFSLKESITLATSAMKLATISGMEINDVINDSIGIFKAFNVTMEEVPRIANIMTAAFTNSKMTLKDLFTSMKYVAPIAVTAFGESTRTIKETLAALMTLQDVGLNASKSGIYLRSAFQKLASASSKTNRVFAEYGVNIFEVNAASQQYWDTIVKGRTVITELEKDMNGLKQTQLDMALAGDTTSESYAKITDKISDLSTKMNILNKGMSSADTQFALAGGKLKPMAEALKRIKQSVPTEVIARAFGVRSGTGITILLNNLDKLVVKLAKIEKADRAPTSMLEKMFARVRDSVSVEASRIGNIFKAVYSTMFDAIAPELLDILIIFRGALDNVFKTIKRNKGVFKSIARDLKETLEPIARNFVKLLTDGIQSLDALLNKSTTFEVAEYGRAVLPGGGEGKIIKTGTKGVTGDTLTKLGALFSSLIDLMILNIGIGIEALAPKFAPIGKALGDAVAATLHTKVKLFMTIGGWIAQGMMDRWSSNASRMVSAPSNALAAGVTTTAGGILSLVPALRAPLAKNDATITKFLKVLVRHYTSLNYKIETLAETLSRFKTQQANE</sequence>
<protein>
    <recommendedName>
        <fullName evidence="2">Phage tail tape measure protein domain-containing protein</fullName>
    </recommendedName>
</protein>
<name>A0A0F9WAP7_9ZZZZ</name>
<evidence type="ECO:0000259" key="2">
    <source>
        <dbReference type="Pfam" id="PF10145"/>
    </source>
</evidence>
<dbReference type="NCBIfam" id="TIGR01760">
    <property type="entry name" value="tape_meas_TP901"/>
    <property type="match status" value="1"/>
</dbReference>
<feature type="domain" description="Phage tail tape measure protein" evidence="2">
    <location>
        <begin position="102"/>
        <end position="306"/>
    </location>
</feature>
<accession>A0A0F9WAP7</accession>
<dbReference type="InterPro" id="IPR010090">
    <property type="entry name" value="Phage_tape_meas"/>
</dbReference>
<dbReference type="Pfam" id="PF10145">
    <property type="entry name" value="PhageMin_Tail"/>
    <property type="match status" value="1"/>
</dbReference>